<evidence type="ECO:0000313" key="4">
    <source>
        <dbReference type="Proteomes" id="UP000002505"/>
    </source>
</evidence>
<keyword evidence="4" id="KW-1185">Reference proteome</keyword>
<dbReference type="AlphaFoldDB" id="B8HED2"/>
<gene>
    <name evidence="3" type="ordered locus">Achl_2913</name>
</gene>
<name>B8HED2_PSECP</name>
<dbReference type="Pfam" id="PF01627">
    <property type="entry name" value="Hpt"/>
    <property type="match status" value="1"/>
</dbReference>
<dbReference type="STRING" id="452863.Achl_2913"/>
<dbReference type="eggNOG" id="COG2198">
    <property type="taxonomic scope" value="Bacteria"/>
</dbReference>
<dbReference type="Gene3D" id="1.20.120.160">
    <property type="entry name" value="HPT domain"/>
    <property type="match status" value="1"/>
</dbReference>
<dbReference type="EMBL" id="CP001341">
    <property type="protein sequence ID" value="ACL40877.1"/>
    <property type="molecule type" value="Genomic_DNA"/>
</dbReference>
<dbReference type="Proteomes" id="UP000002505">
    <property type="component" value="Chromosome"/>
</dbReference>
<organism evidence="3 4">
    <name type="scientific">Pseudarthrobacter chlorophenolicus (strain ATCC 700700 / DSM 12829 / CIP 107037 / JCM 12360 / KCTC 9906 / NCIMB 13794 / A6)</name>
    <name type="common">Arthrobacter chlorophenolicus</name>
    <dbReference type="NCBI Taxonomy" id="452863"/>
    <lineage>
        <taxon>Bacteria</taxon>
        <taxon>Bacillati</taxon>
        <taxon>Actinomycetota</taxon>
        <taxon>Actinomycetes</taxon>
        <taxon>Micrococcales</taxon>
        <taxon>Micrococcaceae</taxon>
        <taxon>Pseudarthrobacter</taxon>
    </lineage>
</organism>
<evidence type="ECO:0000259" key="2">
    <source>
        <dbReference type="Pfam" id="PF01627"/>
    </source>
</evidence>
<dbReference type="OrthoDB" id="4965347at2"/>
<sequence>MTPTQSPFPGLKAPLEKKAPARVAGARPAVDHSVLDRLEEELEEDAGYTPVFVANFIQGLPGRVERLRVALVSGDLAGSFDDVLSLKTSSQMVGAEQLAFLARQLETGLRRKAAAADQTVALPQLAGTFLAPITRCSRETVHSLTSRQADPLQR</sequence>
<dbReference type="KEGG" id="ach:Achl_2913"/>
<accession>B8HED2</accession>
<dbReference type="InterPro" id="IPR036641">
    <property type="entry name" value="HPT_dom_sf"/>
</dbReference>
<dbReference type="RefSeq" id="WP_015938073.1">
    <property type="nucleotide sequence ID" value="NC_011886.1"/>
</dbReference>
<evidence type="ECO:0000256" key="1">
    <source>
        <dbReference type="SAM" id="MobiDB-lite"/>
    </source>
</evidence>
<dbReference type="HOGENOM" id="CLU_156358_0_0_11"/>
<proteinExistence type="predicted"/>
<dbReference type="SUPFAM" id="SSF47226">
    <property type="entry name" value="Histidine-containing phosphotransfer domain, HPT domain"/>
    <property type="match status" value="1"/>
</dbReference>
<dbReference type="InterPro" id="IPR008207">
    <property type="entry name" value="Sig_transdc_His_kin_Hpt_dom"/>
</dbReference>
<feature type="region of interest" description="Disordered" evidence="1">
    <location>
        <begin position="1"/>
        <end position="26"/>
    </location>
</feature>
<feature type="domain" description="HPt" evidence="2">
    <location>
        <begin position="52"/>
        <end position="118"/>
    </location>
</feature>
<evidence type="ECO:0000313" key="3">
    <source>
        <dbReference type="EMBL" id="ACL40877.1"/>
    </source>
</evidence>
<reference evidence="3" key="1">
    <citation type="submission" date="2009-01" db="EMBL/GenBank/DDBJ databases">
        <title>Complete sequence of chromosome of Arthrobacter chlorophenolicus A6.</title>
        <authorList>
            <consortium name="US DOE Joint Genome Institute"/>
            <person name="Lucas S."/>
            <person name="Copeland A."/>
            <person name="Lapidus A."/>
            <person name="Glavina del Rio T."/>
            <person name="Tice H."/>
            <person name="Bruce D."/>
            <person name="Goodwin L."/>
            <person name="Pitluck S."/>
            <person name="Goltsman E."/>
            <person name="Clum A."/>
            <person name="Larimer F."/>
            <person name="Land M."/>
            <person name="Hauser L."/>
            <person name="Kyrpides N."/>
            <person name="Mikhailova N."/>
            <person name="Jansson J."/>
            <person name="Richardson P."/>
        </authorList>
    </citation>
    <scope>NUCLEOTIDE SEQUENCE [LARGE SCALE GENOMIC DNA]</scope>
    <source>
        <strain evidence="3">A6</strain>
    </source>
</reference>
<protein>
    <recommendedName>
        <fullName evidence="2">HPt domain-containing protein</fullName>
    </recommendedName>
</protein>
<dbReference type="GO" id="GO:0000160">
    <property type="term" value="P:phosphorelay signal transduction system"/>
    <property type="evidence" value="ECO:0007669"/>
    <property type="project" value="InterPro"/>
</dbReference>